<feature type="region of interest" description="Disordered" evidence="1">
    <location>
        <begin position="547"/>
        <end position="590"/>
    </location>
</feature>
<feature type="compositionally biased region" description="Low complexity" evidence="1">
    <location>
        <begin position="402"/>
        <end position="416"/>
    </location>
</feature>
<feature type="compositionally biased region" description="Basic and acidic residues" evidence="1">
    <location>
        <begin position="724"/>
        <end position="737"/>
    </location>
</feature>
<name>A0A0C9U5W5_PAXIN</name>
<dbReference type="HOGENOM" id="CLU_327065_0_0_1"/>
<feature type="region of interest" description="Disordered" evidence="1">
    <location>
        <begin position="301"/>
        <end position="451"/>
    </location>
</feature>
<feature type="compositionally biased region" description="Pro residues" evidence="1">
    <location>
        <begin position="709"/>
        <end position="720"/>
    </location>
</feature>
<dbReference type="AlphaFoldDB" id="A0A0C9U5W5"/>
<feature type="compositionally biased region" description="Polar residues" evidence="1">
    <location>
        <begin position="95"/>
        <end position="104"/>
    </location>
</feature>
<dbReference type="EMBL" id="KN819340">
    <property type="protein sequence ID" value="KIJ14822.1"/>
    <property type="molecule type" value="Genomic_DNA"/>
</dbReference>
<proteinExistence type="predicted"/>
<organism evidence="2 3">
    <name type="scientific">Paxillus involutus ATCC 200175</name>
    <dbReference type="NCBI Taxonomy" id="664439"/>
    <lineage>
        <taxon>Eukaryota</taxon>
        <taxon>Fungi</taxon>
        <taxon>Dikarya</taxon>
        <taxon>Basidiomycota</taxon>
        <taxon>Agaricomycotina</taxon>
        <taxon>Agaricomycetes</taxon>
        <taxon>Agaricomycetidae</taxon>
        <taxon>Boletales</taxon>
        <taxon>Paxilineae</taxon>
        <taxon>Paxillaceae</taxon>
        <taxon>Paxillus</taxon>
    </lineage>
</organism>
<feature type="region of interest" description="Disordered" evidence="1">
    <location>
        <begin position="219"/>
        <end position="255"/>
    </location>
</feature>
<feature type="region of interest" description="Disordered" evidence="1">
    <location>
        <begin position="37"/>
        <end position="66"/>
    </location>
</feature>
<feature type="compositionally biased region" description="Polar residues" evidence="1">
    <location>
        <begin position="225"/>
        <end position="235"/>
    </location>
</feature>
<gene>
    <name evidence="2" type="ORF">PAXINDRAFT_169510</name>
</gene>
<evidence type="ECO:0000313" key="2">
    <source>
        <dbReference type="EMBL" id="KIJ14822.1"/>
    </source>
</evidence>
<protein>
    <submittedName>
        <fullName evidence="2">Uncharacterized protein</fullName>
    </submittedName>
</protein>
<reference evidence="2 3" key="1">
    <citation type="submission" date="2014-06" db="EMBL/GenBank/DDBJ databases">
        <authorList>
            <consortium name="DOE Joint Genome Institute"/>
            <person name="Kuo A."/>
            <person name="Kohler A."/>
            <person name="Nagy L.G."/>
            <person name="Floudas D."/>
            <person name="Copeland A."/>
            <person name="Barry K.W."/>
            <person name="Cichocki N."/>
            <person name="Veneault-Fourrey C."/>
            <person name="LaButti K."/>
            <person name="Lindquist E.A."/>
            <person name="Lipzen A."/>
            <person name="Lundell T."/>
            <person name="Morin E."/>
            <person name="Murat C."/>
            <person name="Sun H."/>
            <person name="Tunlid A."/>
            <person name="Henrissat B."/>
            <person name="Grigoriev I.V."/>
            <person name="Hibbett D.S."/>
            <person name="Martin F."/>
            <person name="Nordberg H.P."/>
            <person name="Cantor M.N."/>
            <person name="Hua S.X."/>
        </authorList>
    </citation>
    <scope>NUCLEOTIDE SEQUENCE [LARGE SCALE GENOMIC DNA]</scope>
    <source>
        <strain evidence="2 3">ATCC 200175</strain>
    </source>
</reference>
<feature type="region of interest" description="Disordered" evidence="1">
    <location>
        <begin position="675"/>
        <end position="753"/>
    </location>
</feature>
<feature type="compositionally biased region" description="Polar residues" evidence="1">
    <location>
        <begin position="791"/>
        <end position="800"/>
    </location>
</feature>
<feature type="region of interest" description="Disordered" evidence="1">
    <location>
        <begin position="467"/>
        <end position="515"/>
    </location>
</feature>
<evidence type="ECO:0000256" key="1">
    <source>
        <dbReference type="SAM" id="MobiDB-lite"/>
    </source>
</evidence>
<keyword evidence="3" id="KW-1185">Reference proteome</keyword>
<feature type="compositionally biased region" description="Polar residues" evidence="1">
    <location>
        <begin position="811"/>
        <end position="826"/>
    </location>
</feature>
<dbReference type="OrthoDB" id="2682180at2759"/>
<feature type="compositionally biased region" description="Polar residues" evidence="1">
    <location>
        <begin position="361"/>
        <end position="371"/>
    </location>
</feature>
<feature type="compositionally biased region" description="Pro residues" evidence="1">
    <location>
        <begin position="386"/>
        <end position="401"/>
    </location>
</feature>
<feature type="region of interest" description="Disordered" evidence="1">
    <location>
        <begin position="790"/>
        <end position="826"/>
    </location>
</feature>
<accession>A0A0C9U5W5</accession>
<reference evidence="3" key="2">
    <citation type="submission" date="2015-01" db="EMBL/GenBank/DDBJ databases">
        <title>Evolutionary Origins and Diversification of the Mycorrhizal Mutualists.</title>
        <authorList>
            <consortium name="DOE Joint Genome Institute"/>
            <consortium name="Mycorrhizal Genomics Consortium"/>
            <person name="Kohler A."/>
            <person name="Kuo A."/>
            <person name="Nagy L.G."/>
            <person name="Floudas D."/>
            <person name="Copeland A."/>
            <person name="Barry K.W."/>
            <person name="Cichocki N."/>
            <person name="Veneault-Fourrey C."/>
            <person name="LaButti K."/>
            <person name="Lindquist E.A."/>
            <person name="Lipzen A."/>
            <person name="Lundell T."/>
            <person name="Morin E."/>
            <person name="Murat C."/>
            <person name="Riley R."/>
            <person name="Ohm R."/>
            <person name="Sun H."/>
            <person name="Tunlid A."/>
            <person name="Henrissat B."/>
            <person name="Grigoriev I.V."/>
            <person name="Hibbett D.S."/>
            <person name="Martin F."/>
        </authorList>
    </citation>
    <scope>NUCLEOTIDE SEQUENCE [LARGE SCALE GENOMIC DNA]</scope>
    <source>
        <strain evidence="3">ATCC 200175</strain>
    </source>
</reference>
<feature type="compositionally biased region" description="Low complexity" evidence="1">
    <location>
        <begin position="305"/>
        <end position="332"/>
    </location>
</feature>
<sequence length="838" mass="88323">MTRPRKVTLSVKEFSHLVSESLDVANSPSQSLLNKTSVVSDNCEKSRTSSFPRIFSRPPGPLEEKPLEEVNETPRKMGINWPFSRSPRKVRSASGEVSGTDVHNVTNAPYQSSVNSVVSLAGASTSSLGSLVPSHERHFQDVDALFSEEASINRHSFRLGDTSPITIAHPRATPTSSGHYAAIPRPQIHAIFRSKSTSVLANTNDHMIDPIMDISREGTLKSSHESTQTAQTLTASEGEFSDDDPTPRATSFGARVPFSSAVSQADSSLARRRRSQGLSLVLPPQHCNAFSLRPAIGVTPHVPSDADSSMTASFMSSPTSSRPHSSSVASMSTRSLVSVASQSHVPPPSPTSATPSEMVATPNSASVSSLGSYPWGRPRVGSRSPKSPPSPRPPPTGPLPALPTSSSIPPKSMIMPQQLPISSPTRPTFAGAAPPTSIAVATPPSSPGSLRLPSRLSWFGTGRTVISASSCLPSPPASPPRSSKNTLALPGSPSKKNQPPNHKRPTSIGVLEAADNAQVRRTKSILLLGSRSKSAVSLGAKRVQIHADANADSDGPPRKPRRKSSAAATSQSVGVALGDGNAQGEGGSPEILVPRERRHSAPLLSRKPSSIATILGVCADWTLSLPFCTDVPGHKITPVPSPSFAQVELEPEAGADECQSDDWTLCMPLKVDLGPTRTSESVEESEGRVSECTLPETSDPCVSQRQLPTPSPSPTPPTPLLRPRALDSDDSIPRPESRASLGPHAGGLDMDGGCGKRGSGWDVFGWFDAVEVPVSDVPLVNARRASGPLATVQTRSNGSKLSRRYHEAGTRNPSQDSMITASTGDTGFYSARSSLFSG</sequence>
<dbReference type="Proteomes" id="UP000053647">
    <property type="component" value="Unassembled WGS sequence"/>
</dbReference>
<evidence type="ECO:0000313" key="3">
    <source>
        <dbReference type="Proteomes" id="UP000053647"/>
    </source>
</evidence>
<feature type="compositionally biased region" description="Polar residues" evidence="1">
    <location>
        <begin position="333"/>
        <end position="344"/>
    </location>
</feature>
<feature type="region of interest" description="Disordered" evidence="1">
    <location>
        <begin position="78"/>
        <end position="104"/>
    </location>
</feature>